<dbReference type="GO" id="GO:0006865">
    <property type="term" value="P:amino acid transport"/>
    <property type="evidence" value="ECO:0007669"/>
    <property type="project" value="TreeGrafter"/>
</dbReference>
<accession>A0A0P0RFD0</accession>
<evidence type="ECO:0000256" key="3">
    <source>
        <dbReference type="ARBA" id="ARBA00022729"/>
    </source>
</evidence>
<keyword evidence="2" id="KW-0813">Transport</keyword>
<feature type="chain" id="PRO_5006054241" evidence="4">
    <location>
        <begin position="27"/>
        <end position="302"/>
    </location>
</feature>
<dbReference type="PANTHER" id="PTHR30085:SF2">
    <property type="entry name" value="GLUTAMATE_ASPARTATE IMPORT SOLUTE-BINDING PROTEIN"/>
    <property type="match status" value="1"/>
</dbReference>
<gene>
    <name evidence="6" type="ORF">K788_0005323</name>
</gene>
<dbReference type="CDD" id="cd13688">
    <property type="entry name" value="PBP2_GltI_DEBP"/>
    <property type="match status" value="1"/>
</dbReference>
<evidence type="ECO:0000313" key="6">
    <source>
        <dbReference type="EMBL" id="ALL67131.1"/>
    </source>
</evidence>
<dbReference type="NCBIfam" id="NF008063">
    <property type="entry name" value="PRK10797.1"/>
    <property type="match status" value="1"/>
</dbReference>
<evidence type="ECO:0000313" key="7">
    <source>
        <dbReference type="Proteomes" id="UP000019146"/>
    </source>
</evidence>
<dbReference type="InterPro" id="IPR001638">
    <property type="entry name" value="Solute-binding_3/MltF_N"/>
</dbReference>
<dbReference type="SUPFAM" id="SSF53850">
    <property type="entry name" value="Periplasmic binding protein-like II"/>
    <property type="match status" value="1"/>
</dbReference>
<reference evidence="6 7" key="1">
    <citation type="journal article" date="2014" name="Genome Announc.">
        <title>Draft Genome Sequence of the Haloacid-Degrading Burkholderia caribensis Strain MBA4.</title>
        <authorList>
            <person name="Pan Y."/>
            <person name="Kong K.F."/>
            <person name="Tsang J.S."/>
        </authorList>
    </citation>
    <scope>NUCLEOTIDE SEQUENCE [LARGE SCALE GENOMIC DNA]</scope>
    <source>
        <strain evidence="6 7">MBA4</strain>
    </source>
</reference>
<dbReference type="GO" id="GO:0005576">
    <property type="term" value="C:extracellular region"/>
    <property type="evidence" value="ECO:0007669"/>
    <property type="project" value="TreeGrafter"/>
</dbReference>
<evidence type="ECO:0000256" key="4">
    <source>
        <dbReference type="SAM" id="SignalP"/>
    </source>
</evidence>
<sequence>MKTTMTKHATLAALIAFTLAGGNAQAQDSSATLKKIRETGAISLGVRESSVPFSYYDEQQHVIGYSQAIALKIVDEVKKELKMPDLKVREIPITSQNRIPLVQNGTIDIECGSTTHTKERDNQAAFSNSFFQYGVRMIVKKDSGVKDFGDLANKTVVTTAGTSEERLLRQMNAEKSMNMRLISAKDHAESFLNVKTGRAVAFVMDDPLLYGAKAKEANADDYVITGTSPMSEVYGCMFRKDDPGFKKLVDGVIARLQTSGEAANLYQKWFTQPIPPKGINLNYPLSAEMKQLFAKPNDRALD</sequence>
<dbReference type="GO" id="GO:0030288">
    <property type="term" value="C:outer membrane-bounded periplasmic space"/>
    <property type="evidence" value="ECO:0007669"/>
    <property type="project" value="TreeGrafter"/>
</dbReference>
<evidence type="ECO:0000256" key="2">
    <source>
        <dbReference type="ARBA" id="ARBA00022448"/>
    </source>
</evidence>
<organism evidence="6 7">
    <name type="scientific">Paraburkholderia caribensis MBA4</name>
    <dbReference type="NCBI Taxonomy" id="1323664"/>
    <lineage>
        <taxon>Bacteria</taxon>
        <taxon>Pseudomonadati</taxon>
        <taxon>Pseudomonadota</taxon>
        <taxon>Betaproteobacteria</taxon>
        <taxon>Burkholderiales</taxon>
        <taxon>Burkholderiaceae</taxon>
        <taxon>Paraburkholderia</taxon>
    </lineage>
</organism>
<dbReference type="InterPro" id="IPR051455">
    <property type="entry name" value="Bact_solute-bind_prot3"/>
</dbReference>
<feature type="signal peptide" evidence="4">
    <location>
        <begin position="1"/>
        <end position="26"/>
    </location>
</feature>
<dbReference type="SMART" id="SM00062">
    <property type="entry name" value="PBPb"/>
    <property type="match status" value="1"/>
</dbReference>
<name>A0A0P0RFD0_9BURK</name>
<dbReference type="PANTHER" id="PTHR30085">
    <property type="entry name" value="AMINO ACID ABC TRANSPORTER PERMEASE"/>
    <property type="match status" value="1"/>
</dbReference>
<keyword evidence="3 4" id="KW-0732">Signal</keyword>
<dbReference type="AlphaFoldDB" id="A0A0P0RFD0"/>
<protein>
    <submittedName>
        <fullName evidence="6">Amino acid ABC transporter substrate-binding protein, PAAT family</fullName>
    </submittedName>
</protein>
<dbReference type="Pfam" id="PF00497">
    <property type="entry name" value="SBP_bac_3"/>
    <property type="match status" value="1"/>
</dbReference>
<dbReference type="Proteomes" id="UP000019146">
    <property type="component" value="Chromosome 2"/>
</dbReference>
<feature type="domain" description="Solute-binding protein family 3/N-terminal" evidence="5">
    <location>
        <begin position="41"/>
        <end position="273"/>
    </location>
</feature>
<evidence type="ECO:0000256" key="1">
    <source>
        <dbReference type="ARBA" id="ARBA00010333"/>
    </source>
</evidence>
<dbReference type="Gene3D" id="3.40.190.10">
    <property type="entry name" value="Periplasmic binding protein-like II"/>
    <property type="match status" value="2"/>
</dbReference>
<evidence type="ECO:0000259" key="5">
    <source>
        <dbReference type="SMART" id="SM00062"/>
    </source>
</evidence>
<proteinExistence type="inferred from homology"/>
<comment type="similarity">
    <text evidence="1">Belongs to the bacterial solute-binding protein 3 family.</text>
</comment>
<dbReference type="EMBL" id="CP012747">
    <property type="protein sequence ID" value="ALL67131.1"/>
    <property type="molecule type" value="Genomic_DNA"/>
</dbReference>
<dbReference type="KEGG" id="bcai:K788_0005323"/>